<dbReference type="EMBL" id="QEEX01000001">
    <property type="protein sequence ID" value="PWB97931.1"/>
    <property type="molecule type" value="Genomic_DNA"/>
</dbReference>
<protein>
    <submittedName>
        <fullName evidence="2">Uncharacterized protein</fullName>
    </submittedName>
</protein>
<evidence type="ECO:0000313" key="3">
    <source>
        <dbReference type="Proteomes" id="UP000244978"/>
    </source>
</evidence>
<evidence type="ECO:0000256" key="1">
    <source>
        <dbReference type="SAM" id="MobiDB-lite"/>
    </source>
</evidence>
<name>A0A2U1T220_9MICO</name>
<proteinExistence type="predicted"/>
<dbReference type="AlphaFoldDB" id="A0A2U1T220"/>
<evidence type="ECO:0000313" key="2">
    <source>
        <dbReference type="EMBL" id="PWB97931.1"/>
    </source>
</evidence>
<organism evidence="2 3">
    <name type="scientific">Homoserinimonas hongtaonis</name>
    <dbReference type="NCBI Taxonomy" id="2079791"/>
    <lineage>
        <taxon>Bacteria</taxon>
        <taxon>Bacillati</taxon>
        <taxon>Actinomycetota</taxon>
        <taxon>Actinomycetes</taxon>
        <taxon>Micrococcales</taxon>
        <taxon>Microbacteriaceae</taxon>
        <taxon>Homoserinimonas</taxon>
    </lineage>
</organism>
<feature type="region of interest" description="Disordered" evidence="1">
    <location>
        <begin position="57"/>
        <end position="81"/>
    </location>
</feature>
<gene>
    <name evidence="2" type="ORF">DF220_08885</name>
</gene>
<keyword evidence="3" id="KW-1185">Reference proteome</keyword>
<dbReference type="Proteomes" id="UP000244978">
    <property type="component" value="Unassembled WGS sequence"/>
</dbReference>
<feature type="compositionally biased region" description="Acidic residues" evidence="1">
    <location>
        <begin position="57"/>
        <end position="68"/>
    </location>
</feature>
<sequence length="81" mass="8460">MTFDPYANQGGAAAWDPAAAAASNEAADQLFAAEISDVSDADVSDAEYVEDVATAEDAEFVEDVEIDGDPTQPYDLSDPDV</sequence>
<dbReference type="RefSeq" id="WP_108997761.1">
    <property type="nucleotide sequence ID" value="NZ_QEEX01000001.1"/>
</dbReference>
<accession>A0A2U1T220</accession>
<reference evidence="3" key="1">
    <citation type="submission" date="2018-04" db="EMBL/GenBank/DDBJ databases">
        <authorList>
            <person name="Liu S."/>
            <person name="Wang Z."/>
            <person name="Li J."/>
        </authorList>
    </citation>
    <scope>NUCLEOTIDE SEQUENCE [LARGE SCALE GENOMIC DNA]</scope>
    <source>
        <strain evidence="3">S1194</strain>
    </source>
</reference>
<comment type="caution">
    <text evidence="2">The sequence shown here is derived from an EMBL/GenBank/DDBJ whole genome shotgun (WGS) entry which is preliminary data.</text>
</comment>